<organism evidence="1 2">
    <name type="scientific">Vibrio natriegens NBRC 15636 = ATCC 14048 = DSM 759</name>
    <dbReference type="NCBI Taxonomy" id="1219067"/>
    <lineage>
        <taxon>Bacteria</taxon>
        <taxon>Pseudomonadati</taxon>
        <taxon>Pseudomonadota</taxon>
        <taxon>Gammaproteobacteria</taxon>
        <taxon>Vibrionales</taxon>
        <taxon>Vibrionaceae</taxon>
        <taxon>Vibrio</taxon>
    </lineage>
</organism>
<dbReference type="EMBL" id="CP016345">
    <property type="protein sequence ID" value="ANQ12971.1"/>
    <property type="molecule type" value="Genomic_DNA"/>
</dbReference>
<evidence type="ECO:0000313" key="2">
    <source>
        <dbReference type="Proteomes" id="UP000092741"/>
    </source>
</evidence>
<proteinExistence type="predicted"/>
<dbReference type="AlphaFoldDB" id="A0AAN0Y374"/>
<name>A0AAN0Y374_VIBNA</name>
<keyword evidence="2" id="KW-1185">Reference proteome</keyword>
<protein>
    <submittedName>
        <fullName evidence="1">Uncharacterized protein</fullName>
    </submittedName>
</protein>
<reference evidence="1 2" key="1">
    <citation type="submission" date="2016-07" db="EMBL/GenBank/DDBJ databases">
        <title>Developing Vibrio natriegens as a novel, fast-growing host for biotechnology.</title>
        <authorList>
            <person name="Weinstock M.T."/>
            <person name="Hesek E.D."/>
            <person name="Wilson C.M."/>
            <person name="Gibson D.G."/>
        </authorList>
    </citation>
    <scope>NUCLEOTIDE SEQUENCE [LARGE SCALE GENOMIC DNA]</scope>
    <source>
        <strain evidence="1 2">ATCC 14048</strain>
    </source>
</reference>
<sequence>MSLKLSLDLISNTDWSIQKNQIVVHEIIHRTAFCHLLVNLCFPSRGFTGCARIFIKAWREKSQTFLLEFSGKYCEPQNRCFQQVNQNV</sequence>
<gene>
    <name evidence="1" type="ORF">BA890_09400</name>
</gene>
<dbReference type="Proteomes" id="UP000092741">
    <property type="component" value="Chromosome 1"/>
</dbReference>
<evidence type="ECO:0000313" key="1">
    <source>
        <dbReference type="EMBL" id="ANQ12971.1"/>
    </source>
</evidence>
<accession>A0AAN0Y374</accession>
<dbReference type="KEGG" id="vna:PN96_03885"/>